<dbReference type="InterPro" id="IPR050263">
    <property type="entry name" value="Bact_Fimbrial_Adh_Pro"/>
</dbReference>
<evidence type="ECO:0000313" key="6">
    <source>
        <dbReference type="EMBL" id="VEI64420.1"/>
    </source>
</evidence>
<dbReference type="EMBL" id="LR134492">
    <property type="protein sequence ID" value="VEI64420.1"/>
    <property type="molecule type" value="Genomic_DNA"/>
</dbReference>
<dbReference type="SUPFAM" id="SSF49401">
    <property type="entry name" value="Bacterial adhesins"/>
    <property type="match status" value="1"/>
</dbReference>
<keyword evidence="4" id="KW-0281">Fimbrium</keyword>
<comment type="similarity">
    <text evidence="2">Belongs to the fimbrial protein family.</text>
</comment>
<protein>
    <submittedName>
        <fullName evidence="6">Type-1A pilin</fullName>
    </submittedName>
</protein>
<dbReference type="GO" id="GO:0043709">
    <property type="term" value="P:cell adhesion involved in single-species biofilm formation"/>
    <property type="evidence" value="ECO:0007669"/>
    <property type="project" value="TreeGrafter"/>
</dbReference>
<feature type="domain" description="Fimbrial-type adhesion" evidence="5">
    <location>
        <begin position="39"/>
        <end position="185"/>
    </location>
</feature>
<dbReference type="PANTHER" id="PTHR33420:SF3">
    <property type="entry name" value="FIMBRIAL SUBUNIT ELFA"/>
    <property type="match status" value="1"/>
</dbReference>
<keyword evidence="3" id="KW-0732">Signal</keyword>
<evidence type="ECO:0000256" key="1">
    <source>
        <dbReference type="ARBA" id="ARBA00004561"/>
    </source>
</evidence>
<dbReference type="AlphaFoldDB" id="A0A3S4WU17"/>
<evidence type="ECO:0000259" key="5">
    <source>
        <dbReference type="Pfam" id="PF00419"/>
    </source>
</evidence>
<reference evidence="6 7" key="1">
    <citation type="submission" date="2018-12" db="EMBL/GenBank/DDBJ databases">
        <authorList>
            <consortium name="Pathogen Informatics"/>
        </authorList>
    </citation>
    <scope>NUCLEOTIDE SEQUENCE [LARGE SCALE GENOMIC DNA]</scope>
    <source>
        <strain evidence="6 7">NCTC13193</strain>
    </source>
</reference>
<accession>A0A3S4WU17</accession>
<dbReference type="Gene3D" id="2.60.40.1090">
    <property type="entry name" value="Fimbrial-type adhesion domain"/>
    <property type="match status" value="1"/>
</dbReference>
<gene>
    <name evidence="6" type="primary">fimA_8</name>
    <name evidence="6" type="ORF">NCTC13193_01139</name>
</gene>
<sequence>MRHLYFIWIFIMNRIFLRIILLMLSFISAHSFADQVEITITAKVIAKTCTISSGSSDFLVTLAPGNFRDAAIGVPFSDSSFKIDLEDCSSNINTAHVTFSAESDPFMPNLLKIASDADSDATGVAIGLYDRNKKNIDIRSNSTDFIINHASAINSLHFSAAYLKTNDKVLPGKVKSFAYFEISYD</sequence>
<dbReference type="Pfam" id="PF00419">
    <property type="entry name" value="Fimbrial"/>
    <property type="match status" value="1"/>
</dbReference>
<evidence type="ECO:0000313" key="7">
    <source>
        <dbReference type="Proteomes" id="UP000270487"/>
    </source>
</evidence>
<dbReference type="InterPro" id="IPR036937">
    <property type="entry name" value="Adhesion_dom_fimbrial_sf"/>
</dbReference>
<organism evidence="6 7">
    <name type="scientific">Serratia fonticola</name>
    <dbReference type="NCBI Taxonomy" id="47917"/>
    <lineage>
        <taxon>Bacteria</taxon>
        <taxon>Pseudomonadati</taxon>
        <taxon>Pseudomonadota</taxon>
        <taxon>Gammaproteobacteria</taxon>
        <taxon>Enterobacterales</taxon>
        <taxon>Yersiniaceae</taxon>
        <taxon>Serratia</taxon>
    </lineage>
</organism>
<evidence type="ECO:0000256" key="2">
    <source>
        <dbReference type="ARBA" id="ARBA00006671"/>
    </source>
</evidence>
<dbReference type="GO" id="GO:0009289">
    <property type="term" value="C:pilus"/>
    <property type="evidence" value="ECO:0007669"/>
    <property type="project" value="UniProtKB-SubCell"/>
</dbReference>
<dbReference type="PANTHER" id="PTHR33420">
    <property type="entry name" value="FIMBRIAL SUBUNIT ELFA-RELATED"/>
    <property type="match status" value="1"/>
</dbReference>
<proteinExistence type="inferred from homology"/>
<comment type="subcellular location">
    <subcellularLocation>
        <location evidence="1">Fimbrium</location>
    </subcellularLocation>
</comment>
<dbReference type="Proteomes" id="UP000270487">
    <property type="component" value="Chromosome"/>
</dbReference>
<evidence type="ECO:0000256" key="4">
    <source>
        <dbReference type="ARBA" id="ARBA00023263"/>
    </source>
</evidence>
<name>A0A3S4WU17_SERFO</name>
<dbReference type="InterPro" id="IPR008966">
    <property type="entry name" value="Adhesion_dom_sf"/>
</dbReference>
<evidence type="ECO:0000256" key="3">
    <source>
        <dbReference type="ARBA" id="ARBA00022729"/>
    </source>
</evidence>
<dbReference type="InterPro" id="IPR000259">
    <property type="entry name" value="Adhesion_dom_fimbrial"/>
</dbReference>